<dbReference type="RefSeq" id="WP_263827591.1">
    <property type="nucleotide sequence ID" value="NZ_JAOWLB010000003.1"/>
</dbReference>
<sequence>MTTFAYEGLFQDLDVWLIGPRIWRGFRESSYTPFFFFDRPHCLRILGQAALRLAGQEREALE</sequence>
<dbReference type="EMBL" id="JAOWLB010000003">
    <property type="protein sequence ID" value="MCV2887768.1"/>
    <property type="molecule type" value="Genomic_DNA"/>
</dbReference>
<proteinExistence type="predicted"/>
<reference evidence="1 2" key="1">
    <citation type="submission" date="2022-10" db="EMBL/GenBank/DDBJ databases">
        <title>Ruegeria sp. nov., isolated from ocean surface sediments.</title>
        <authorList>
            <person name="He W."/>
            <person name="Xue H.-P."/>
            <person name="Zhang D.-F."/>
        </authorList>
    </citation>
    <scope>NUCLEOTIDE SEQUENCE [LARGE SCALE GENOMIC DNA]</scope>
    <source>
        <strain evidence="1 2">XHP0148</strain>
    </source>
</reference>
<protein>
    <submittedName>
        <fullName evidence="1">Uncharacterized protein</fullName>
    </submittedName>
</protein>
<gene>
    <name evidence="1" type="ORF">OE747_05425</name>
</gene>
<keyword evidence="2" id="KW-1185">Reference proteome</keyword>
<comment type="caution">
    <text evidence="1">The sequence shown here is derived from an EMBL/GenBank/DDBJ whole genome shotgun (WGS) entry which is preliminary data.</text>
</comment>
<evidence type="ECO:0000313" key="2">
    <source>
        <dbReference type="Proteomes" id="UP001320899"/>
    </source>
</evidence>
<accession>A0ABT3AGI1</accession>
<name>A0ABT3AGI1_9RHOB</name>
<dbReference type="Proteomes" id="UP001320899">
    <property type="component" value="Unassembled WGS sequence"/>
</dbReference>
<evidence type="ECO:0000313" key="1">
    <source>
        <dbReference type="EMBL" id="MCV2887768.1"/>
    </source>
</evidence>
<organism evidence="1 2">
    <name type="scientific">Ruegeria aquimaris</name>
    <dbReference type="NCBI Taxonomy" id="2984333"/>
    <lineage>
        <taxon>Bacteria</taxon>
        <taxon>Pseudomonadati</taxon>
        <taxon>Pseudomonadota</taxon>
        <taxon>Alphaproteobacteria</taxon>
        <taxon>Rhodobacterales</taxon>
        <taxon>Roseobacteraceae</taxon>
        <taxon>Ruegeria</taxon>
    </lineage>
</organism>